<dbReference type="Pfam" id="PF00646">
    <property type="entry name" value="F-box"/>
    <property type="match status" value="1"/>
</dbReference>
<evidence type="ECO:0000313" key="2">
    <source>
        <dbReference type="Proteomes" id="UP001652626"/>
    </source>
</evidence>
<dbReference type="PANTHER" id="PTHR20933:SF3">
    <property type="entry name" value="F-BOX ONLY PROTEIN 33"/>
    <property type="match status" value="1"/>
</dbReference>
<dbReference type="SMART" id="SM00256">
    <property type="entry name" value="FBOX"/>
    <property type="match status" value="1"/>
</dbReference>
<gene>
    <name evidence="3" type="primary">LOC113397660</name>
</gene>
<dbReference type="OMA" id="LVIHGYW"/>
<reference evidence="3" key="1">
    <citation type="submission" date="2025-08" db="UniProtKB">
        <authorList>
            <consortium name="RefSeq"/>
        </authorList>
    </citation>
    <scope>IDENTIFICATION</scope>
    <source>
        <tissue evidence="3">Whole body</tissue>
    </source>
</reference>
<dbReference type="Proteomes" id="UP001652626">
    <property type="component" value="Chromosome 23"/>
</dbReference>
<evidence type="ECO:0000259" key="1">
    <source>
        <dbReference type="SMART" id="SM00256"/>
    </source>
</evidence>
<accession>A0A8B8I6W0</accession>
<dbReference type="GO" id="GO:0031398">
    <property type="term" value="P:positive regulation of protein ubiquitination"/>
    <property type="evidence" value="ECO:0007669"/>
    <property type="project" value="TreeGrafter"/>
</dbReference>
<evidence type="ECO:0000313" key="3">
    <source>
        <dbReference type="RefSeq" id="XP_026491866.1"/>
    </source>
</evidence>
<dbReference type="GeneID" id="113397660"/>
<dbReference type="InterPro" id="IPR032675">
    <property type="entry name" value="LRR_dom_sf"/>
</dbReference>
<feature type="domain" description="F-box" evidence="1">
    <location>
        <begin position="8"/>
        <end position="47"/>
    </location>
</feature>
<dbReference type="InterPro" id="IPR036047">
    <property type="entry name" value="F-box-like_dom_sf"/>
</dbReference>
<protein>
    <submittedName>
        <fullName evidence="3">Uncharacterized protein LOC113397660</fullName>
    </submittedName>
</protein>
<dbReference type="SUPFAM" id="SSF81383">
    <property type="entry name" value="F-box domain"/>
    <property type="match status" value="1"/>
</dbReference>
<dbReference type="AlphaFoldDB" id="A0A8B8I6W0"/>
<dbReference type="PANTHER" id="PTHR20933">
    <property type="entry name" value="F-BOX ONLY PROTEIN 33"/>
    <property type="match status" value="1"/>
</dbReference>
<keyword evidence="2" id="KW-1185">Reference proteome</keyword>
<sequence length="463" mass="54082">MSAEWGSLPLLSLRCVLDHLSTEDALAALSTCRHWRSAILLYEGKKELLKLNVKTLERNLFVTRLFKKYTRKLHIIIDSDNKDLENFMNFVLPQFFDTQNLQELVFIGPVYLQQKNIISASKINRIITESLMFKNSHCLQRFSLLGSIMAPVKNENDRYTHKYVEYYSRPLTFSTVSPFDTVFSRCNAGLMAFSSLRQLIFDFDLMSTPTLQTLSQMGHITDLTLNIGQKRPVNLPLVDWNYANRSLRVTLIVITVPHCMMNMVIEEVFIEGLPLFSLKVLFCETLHVGILQRVVLMYKETIREFVWIDSPGNTVDVCGRIIKHHREPTEFTMSNVNPIILLCWQCTQLKRLVIHGYWVWQYDLLGIVRLRRSLQDLEISAIYDRQSRFTTATRSDHMVRVLATDSQKILDPEYIQQVNSYTEFEWTPALWERLHPALRPRATLAHRIDYVLRESLRPAVRTF</sequence>
<dbReference type="InterPro" id="IPR001810">
    <property type="entry name" value="F-box_dom"/>
</dbReference>
<name>A0A8B8I6W0_VANTA</name>
<proteinExistence type="predicted"/>
<dbReference type="OrthoDB" id="8757000at2759"/>
<dbReference type="RefSeq" id="XP_026491866.1">
    <property type="nucleotide sequence ID" value="XM_026636081.2"/>
</dbReference>
<dbReference type="Gene3D" id="3.80.10.10">
    <property type="entry name" value="Ribonuclease Inhibitor"/>
    <property type="match status" value="1"/>
</dbReference>
<organism evidence="2 3">
    <name type="scientific">Vanessa tameamea</name>
    <name type="common">Kamehameha butterfly</name>
    <dbReference type="NCBI Taxonomy" id="334116"/>
    <lineage>
        <taxon>Eukaryota</taxon>
        <taxon>Metazoa</taxon>
        <taxon>Ecdysozoa</taxon>
        <taxon>Arthropoda</taxon>
        <taxon>Hexapoda</taxon>
        <taxon>Insecta</taxon>
        <taxon>Pterygota</taxon>
        <taxon>Neoptera</taxon>
        <taxon>Endopterygota</taxon>
        <taxon>Lepidoptera</taxon>
        <taxon>Glossata</taxon>
        <taxon>Ditrysia</taxon>
        <taxon>Papilionoidea</taxon>
        <taxon>Nymphalidae</taxon>
        <taxon>Nymphalinae</taxon>
        <taxon>Vanessa</taxon>
    </lineage>
</organism>